<evidence type="ECO:0000256" key="1">
    <source>
        <dbReference type="ARBA" id="ARBA00001412"/>
    </source>
</evidence>
<dbReference type="SUPFAM" id="SSF49785">
    <property type="entry name" value="Galactose-binding domain-like"/>
    <property type="match status" value="1"/>
</dbReference>
<dbReference type="PRINTS" id="PR00132">
    <property type="entry name" value="GLHYDRLASE2"/>
</dbReference>
<dbReference type="InterPro" id="IPR023232">
    <property type="entry name" value="Glyco_hydro_2_AS"/>
</dbReference>
<evidence type="ECO:0000256" key="9">
    <source>
        <dbReference type="ARBA" id="ARBA00032230"/>
    </source>
</evidence>
<dbReference type="InterPro" id="IPR023230">
    <property type="entry name" value="Glyco_hydro_2_CS"/>
</dbReference>
<evidence type="ECO:0000256" key="3">
    <source>
        <dbReference type="ARBA" id="ARBA00007401"/>
    </source>
</evidence>
<dbReference type="GO" id="GO:0030246">
    <property type="term" value="F:carbohydrate binding"/>
    <property type="evidence" value="ECO:0007669"/>
    <property type="project" value="InterPro"/>
</dbReference>
<dbReference type="Pfam" id="PF02837">
    <property type="entry name" value="Glyco_hydro_2_N"/>
    <property type="match status" value="1"/>
</dbReference>
<dbReference type="RefSeq" id="WP_093302108.1">
    <property type="nucleotide sequence ID" value="NZ_FOOH01000001.1"/>
</dbReference>
<evidence type="ECO:0000256" key="2">
    <source>
        <dbReference type="ARBA" id="ARBA00001913"/>
    </source>
</evidence>
<evidence type="ECO:0000256" key="5">
    <source>
        <dbReference type="ARBA" id="ARBA00012756"/>
    </source>
</evidence>
<dbReference type="Gene3D" id="2.70.98.10">
    <property type="match status" value="1"/>
</dbReference>
<proteinExistence type="inferred from homology"/>
<comment type="cofactor">
    <cofactor evidence="2">
        <name>Ca(2+)</name>
        <dbReference type="ChEBI" id="CHEBI:29108"/>
    </cofactor>
</comment>
<dbReference type="InterPro" id="IPR050347">
    <property type="entry name" value="Bact_Beta-galactosidase"/>
</dbReference>
<dbReference type="InterPro" id="IPR032312">
    <property type="entry name" value="LacZ_4"/>
</dbReference>
<comment type="similarity">
    <text evidence="3 10">Belongs to the glycosyl hydrolase 2 family.</text>
</comment>
<evidence type="ECO:0000256" key="7">
    <source>
        <dbReference type="ARBA" id="ARBA00022837"/>
    </source>
</evidence>
<evidence type="ECO:0000256" key="4">
    <source>
        <dbReference type="ARBA" id="ARBA00011245"/>
    </source>
</evidence>
<dbReference type="SUPFAM" id="SSF74650">
    <property type="entry name" value="Galactose mutarotase-like"/>
    <property type="match status" value="1"/>
</dbReference>
<dbReference type="SUPFAM" id="SSF49303">
    <property type="entry name" value="beta-Galactosidase/glucuronidase domain"/>
    <property type="match status" value="2"/>
</dbReference>
<dbReference type="Pfam" id="PF02929">
    <property type="entry name" value="Bgal_small_N"/>
    <property type="match status" value="1"/>
</dbReference>
<dbReference type="InterPro" id="IPR011013">
    <property type="entry name" value="Gal_mutarotase_sf_dom"/>
</dbReference>
<dbReference type="SMART" id="SM01038">
    <property type="entry name" value="Bgal_small_N"/>
    <property type="match status" value="1"/>
</dbReference>
<evidence type="ECO:0000256" key="8">
    <source>
        <dbReference type="ARBA" id="ARBA00023295"/>
    </source>
</evidence>
<dbReference type="InterPro" id="IPR004199">
    <property type="entry name" value="B-gal_small/dom_5"/>
</dbReference>
<dbReference type="EC" id="3.2.1.23" evidence="5 10"/>
<dbReference type="InterPro" id="IPR013783">
    <property type="entry name" value="Ig-like_fold"/>
</dbReference>
<dbReference type="InterPro" id="IPR006104">
    <property type="entry name" value="Glyco_hydro_2_N"/>
</dbReference>
<keyword evidence="6 10" id="KW-0378">Hydrolase</keyword>
<comment type="catalytic activity">
    <reaction evidence="1 10">
        <text>Hydrolysis of terminal non-reducing beta-D-galactose residues in beta-D-galactosides.</text>
        <dbReference type="EC" id="3.2.1.23"/>
    </reaction>
</comment>
<evidence type="ECO:0000259" key="11">
    <source>
        <dbReference type="SMART" id="SM01038"/>
    </source>
</evidence>
<dbReference type="EMBL" id="FOOH01000001">
    <property type="protein sequence ID" value="SFF59140.1"/>
    <property type="molecule type" value="Genomic_DNA"/>
</dbReference>
<organism evidence="12 13">
    <name type="scientific">Salegentibacter agarivorans</name>
    <dbReference type="NCBI Taxonomy" id="345907"/>
    <lineage>
        <taxon>Bacteria</taxon>
        <taxon>Pseudomonadati</taxon>
        <taxon>Bacteroidota</taxon>
        <taxon>Flavobacteriia</taxon>
        <taxon>Flavobacteriales</taxon>
        <taxon>Flavobacteriaceae</taxon>
        <taxon>Salegentibacter</taxon>
    </lineage>
</organism>
<dbReference type="GO" id="GO:0009341">
    <property type="term" value="C:beta-galactosidase complex"/>
    <property type="evidence" value="ECO:0007669"/>
    <property type="project" value="InterPro"/>
</dbReference>
<evidence type="ECO:0000313" key="13">
    <source>
        <dbReference type="Proteomes" id="UP000199116"/>
    </source>
</evidence>
<dbReference type="Pfam" id="PF00703">
    <property type="entry name" value="Glyco_hydro_2"/>
    <property type="match status" value="1"/>
</dbReference>
<name>A0A1I2JZ05_9FLAO</name>
<dbReference type="Proteomes" id="UP000199116">
    <property type="component" value="Unassembled WGS sequence"/>
</dbReference>
<dbReference type="Pfam" id="PF16353">
    <property type="entry name" value="LacZ_4"/>
    <property type="match status" value="1"/>
</dbReference>
<dbReference type="SUPFAM" id="SSF51445">
    <property type="entry name" value="(Trans)glycosidases"/>
    <property type="match status" value="1"/>
</dbReference>
<dbReference type="InterPro" id="IPR014718">
    <property type="entry name" value="GH-type_carb-bd"/>
</dbReference>
<dbReference type="Pfam" id="PF02836">
    <property type="entry name" value="Glyco_hydro_2_C"/>
    <property type="match status" value="1"/>
</dbReference>
<dbReference type="Gene3D" id="2.60.120.260">
    <property type="entry name" value="Galactose-binding domain-like"/>
    <property type="match status" value="1"/>
</dbReference>
<dbReference type="InterPro" id="IPR006102">
    <property type="entry name" value="Ig-like_GH2"/>
</dbReference>
<protein>
    <recommendedName>
        <fullName evidence="5 10">Beta-galactosidase</fullName>
        <ecNumber evidence="5 10">3.2.1.23</ecNumber>
    </recommendedName>
    <alternativeName>
        <fullName evidence="9 10">Lactase</fullName>
    </alternativeName>
</protein>
<keyword evidence="13" id="KW-1185">Reference proteome</keyword>
<accession>A0A1I2JZ05</accession>
<gene>
    <name evidence="12" type="ORF">SAMN04488033_101192</name>
</gene>
<dbReference type="InterPro" id="IPR006103">
    <property type="entry name" value="Glyco_hydro_2_cat"/>
</dbReference>
<evidence type="ECO:0000256" key="6">
    <source>
        <dbReference type="ARBA" id="ARBA00022801"/>
    </source>
</evidence>
<reference evidence="13" key="1">
    <citation type="submission" date="2016-10" db="EMBL/GenBank/DDBJ databases">
        <authorList>
            <person name="Varghese N."/>
            <person name="Submissions S."/>
        </authorList>
    </citation>
    <scope>NUCLEOTIDE SEQUENCE [LARGE SCALE GENOMIC DNA]</scope>
    <source>
        <strain evidence="13">DSM 23515</strain>
    </source>
</reference>
<dbReference type="InterPro" id="IPR017853">
    <property type="entry name" value="GH"/>
</dbReference>
<dbReference type="GO" id="GO:0005990">
    <property type="term" value="P:lactose catabolic process"/>
    <property type="evidence" value="ECO:0007669"/>
    <property type="project" value="TreeGrafter"/>
</dbReference>
<evidence type="ECO:0000256" key="10">
    <source>
        <dbReference type="RuleBase" id="RU361154"/>
    </source>
</evidence>
<dbReference type="PANTHER" id="PTHR46323">
    <property type="entry name" value="BETA-GALACTOSIDASE"/>
    <property type="match status" value="1"/>
</dbReference>
<evidence type="ECO:0000313" key="12">
    <source>
        <dbReference type="EMBL" id="SFF59140.1"/>
    </source>
</evidence>
<dbReference type="PANTHER" id="PTHR46323:SF2">
    <property type="entry name" value="BETA-GALACTOSIDASE"/>
    <property type="match status" value="1"/>
</dbReference>
<dbReference type="Gene3D" id="2.60.40.10">
    <property type="entry name" value="Immunoglobulins"/>
    <property type="match status" value="2"/>
</dbReference>
<dbReference type="AlphaFoldDB" id="A0A1I2JZ05"/>
<sequence length="1053" mass="123640">MYKFKEYYISFVVGFLALVLTGQDLFSQNEYYLDPEINQENREPMRASYFVFENKSLAETNNWKDSKNYLNLNGEWDFKWYESPGELPKNFHTLNFDDSSWNTFQIPSNWEVNGYGIPIYVNATYEFQNLIDINPPKVPVDYNPTGVYRRNIEIDENWDQKDVFLHVGAAKSNLKVWVNGEYVGYGEDAKLPQEFNITPFIKTGKNLIVMKVMRWSDGSYLEGQDYWRMSGITRDTYLFARKKVRLQDFEVKTELDEHYQDAILTIVPEFSDIPKRDKHRLEIILEREDDKLYQAEKRVSEWQESLEIKIDVENPDKWTAETPNLYTVKFTLKDKKGKVQEIIHQNVGFREIQIKDAQLLVNGKPVLFKGVNRHDTDPTTGQVVSRERMLQDVKRLREFNFNAVRTSHYPNDPYFYELCDKYGLYVVDEANIESHGMGYDLTRTLANNPNWKKAHLERLERMVERDKNHPSIVIWSMGNEAGNGYNFYEGYTWIKERDPSRPIMHERAILPYRSKADMQVEWNTDIIAPMYASPDEMLAYVQKNPDPDRPYILCEYAHAMGNSLGNFEDYWKIIRDYDTFQGGFIWDMVDQSIYKILEDGTKIFAYGGDFGPEDVPSANNFLNNGVFSPERNPNPHAFEVKKIYQPVRTSLVDAQATKIKVFNEQFFKDLSDVRLNWFLQADGEIIDNGELESLEIAPRELKEIDLGFPLPNENYNEIFLNLEYILKAEEGLLKENHVLSSEQLAIRVREPQKLEFLEKTAIKVEDSEKRVLFKDERVTFSFNKETGFLTDYIFKGNKVLKTGFDFKPNFWRAPTDNDYGAQLPTRLEVWKKMSEQPPLESFNYKEKDGNYIISTKYDLDEVASSLYIEYSISGSGEIIVDYQLNTDPQNEKRKMPLRVGMQMQLPSQFNNLEYYGRGPHENYKDRKNSALIKKYSQTVAEQYYPYIRPQETGNKSDVRWLMLEGNNINLKVEGEQPFNFTALHYLMKDLDDGEKRDQRHAAEVKPLELTSLFIDKAQMGLGSITSWGHLPLEKYRLLDEKYHYRFKITPETK</sequence>
<dbReference type="GO" id="GO:0004565">
    <property type="term" value="F:beta-galactosidase activity"/>
    <property type="evidence" value="ECO:0007669"/>
    <property type="project" value="UniProtKB-EC"/>
</dbReference>
<comment type="subunit">
    <text evidence="4">Monomer.</text>
</comment>
<dbReference type="InterPro" id="IPR006101">
    <property type="entry name" value="Glyco_hydro_2"/>
</dbReference>
<dbReference type="InterPro" id="IPR008979">
    <property type="entry name" value="Galactose-bd-like_sf"/>
</dbReference>
<dbReference type="Gene3D" id="3.20.20.80">
    <property type="entry name" value="Glycosidases"/>
    <property type="match status" value="1"/>
</dbReference>
<feature type="domain" description="Beta galactosidase small chain/" evidence="11">
    <location>
        <begin position="772"/>
        <end position="1049"/>
    </location>
</feature>
<keyword evidence="7" id="KW-0106">Calcium</keyword>
<dbReference type="PROSITE" id="PS00608">
    <property type="entry name" value="GLYCOSYL_HYDROL_F2_2"/>
    <property type="match status" value="1"/>
</dbReference>
<dbReference type="FunFam" id="3.20.20.80:FF:000121">
    <property type="entry name" value="Beta-galactosidase"/>
    <property type="match status" value="1"/>
</dbReference>
<dbReference type="PROSITE" id="PS00719">
    <property type="entry name" value="GLYCOSYL_HYDROL_F2_1"/>
    <property type="match status" value="1"/>
</dbReference>
<dbReference type="InterPro" id="IPR036156">
    <property type="entry name" value="Beta-gal/glucu_dom_sf"/>
</dbReference>
<keyword evidence="8 10" id="KW-0326">Glycosidase</keyword>